<dbReference type="EMBL" id="CAFBNO010000009">
    <property type="protein sequence ID" value="CAB4950738.1"/>
    <property type="molecule type" value="Genomic_DNA"/>
</dbReference>
<dbReference type="AlphaFoldDB" id="A0A6J7K4K0"/>
<evidence type="ECO:0000313" key="1">
    <source>
        <dbReference type="EMBL" id="CAB4950738.1"/>
    </source>
</evidence>
<reference evidence="1" key="1">
    <citation type="submission" date="2020-05" db="EMBL/GenBank/DDBJ databases">
        <authorList>
            <person name="Chiriac C."/>
            <person name="Salcher M."/>
            <person name="Ghai R."/>
            <person name="Kavagutti S V."/>
        </authorList>
    </citation>
    <scope>NUCLEOTIDE SEQUENCE</scope>
</reference>
<accession>A0A6J7K4K0</accession>
<dbReference type="SUPFAM" id="SSF55486">
    <property type="entry name" value="Metalloproteases ('zincins'), catalytic domain"/>
    <property type="match status" value="1"/>
</dbReference>
<name>A0A6J7K4K0_9ZZZZ</name>
<sequence>MRHFALAGLGRRAYGSFGDVVAETCQFLREEWPEELGKLSWRILDAPRQVIEGKLPRWHADTKNLRITIYRLPIQRLTHVRRPDSQDERFHTEQFVFFAAGELLGKDPWDLMPDRFKD</sequence>
<gene>
    <name evidence="1" type="ORF">UFOPK3837_00410</name>
</gene>
<organism evidence="1">
    <name type="scientific">freshwater metagenome</name>
    <dbReference type="NCBI Taxonomy" id="449393"/>
    <lineage>
        <taxon>unclassified sequences</taxon>
        <taxon>metagenomes</taxon>
        <taxon>ecological metagenomes</taxon>
    </lineage>
</organism>
<proteinExistence type="predicted"/>
<protein>
    <submittedName>
        <fullName evidence="1">Unannotated protein</fullName>
    </submittedName>
</protein>